<evidence type="ECO:0000313" key="4">
    <source>
        <dbReference type="Proteomes" id="UP000036923"/>
    </source>
</evidence>
<dbReference type="PANTHER" id="PTHR46470:SF3">
    <property type="entry name" value="N-ACYLNEURAMINATE-9-PHOSPHATASE"/>
    <property type="match status" value="1"/>
</dbReference>
<dbReference type="SUPFAM" id="SSF56784">
    <property type="entry name" value="HAD-like"/>
    <property type="match status" value="1"/>
</dbReference>
<evidence type="ECO:0000256" key="1">
    <source>
        <dbReference type="ARBA" id="ARBA00022801"/>
    </source>
</evidence>
<sequence>MLQKALILDLDNTLYSWMDTFAPSFQAQLSFLVKKLMIKEDIILRAFKTVFKKYGSVEIPDAVSELNIWNQVNLADDEVDKIQKLAQRIFLTTWEKNFHLYPNVESTLQWAKKNKILIFGLSDAFAYWVEYRLKCLNVLKYFDSIYSRNNDIIMHSLSVREFQQNAVITTLTTNELKPNTIVIDRIINFYKIGKEHIYMIGDSLEKDISTAQRAGVQDVWAKYGTRYNRESGKILRSITPWTKKRQDLNKYSHIQITPTYIINDFGEIKQILS</sequence>
<dbReference type="STRING" id="398512.Bccel_5839"/>
<dbReference type="RefSeq" id="WP_036945731.1">
    <property type="nucleotide sequence ID" value="NZ_JQKC01000072.1"/>
</dbReference>
<accession>A0A0L6JXS0</accession>
<keyword evidence="1" id="KW-0378">Hydrolase</keyword>
<dbReference type="SFLD" id="SFLDG01129">
    <property type="entry name" value="C1.5:_HAD__Beta-PGM__Phosphata"/>
    <property type="match status" value="1"/>
</dbReference>
<dbReference type="GO" id="GO:0046380">
    <property type="term" value="P:N-acetylneuraminate biosynthetic process"/>
    <property type="evidence" value="ECO:0007669"/>
    <property type="project" value="TreeGrafter"/>
</dbReference>
<dbReference type="GO" id="GO:0050124">
    <property type="term" value="F:N-acylneuraminate-9-phosphatase activity"/>
    <property type="evidence" value="ECO:0007669"/>
    <property type="project" value="TreeGrafter"/>
</dbReference>
<dbReference type="InterPro" id="IPR036412">
    <property type="entry name" value="HAD-like_sf"/>
</dbReference>
<organism evidence="3 4">
    <name type="scientific">Pseudobacteroides cellulosolvens ATCC 35603 = DSM 2933</name>
    <dbReference type="NCBI Taxonomy" id="398512"/>
    <lineage>
        <taxon>Bacteria</taxon>
        <taxon>Bacillati</taxon>
        <taxon>Bacillota</taxon>
        <taxon>Clostridia</taxon>
        <taxon>Eubacteriales</taxon>
        <taxon>Oscillospiraceae</taxon>
        <taxon>Pseudobacteroides</taxon>
    </lineage>
</organism>
<dbReference type="AlphaFoldDB" id="A0A0L6JXS0"/>
<dbReference type="EMBL" id="LGTC01000001">
    <property type="protein sequence ID" value="KNY30559.1"/>
    <property type="molecule type" value="Genomic_DNA"/>
</dbReference>
<protein>
    <recommendedName>
        <fullName evidence="5">Haloacid dehalogenase domain protein hydrolase</fullName>
    </recommendedName>
</protein>
<reference evidence="4" key="1">
    <citation type="submission" date="2015-07" db="EMBL/GenBank/DDBJ databases">
        <title>Near-Complete Genome Sequence of the Cellulolytic Bacterium Bacteroides (Pseudobacteroides) cellulosolvens ATCC 35603.</title>
        <authorList>
            <person name="Dassa B."/>
            <person name="Utturkar S.M."/>
            <person name="Klingeman D.M."/>
            <person name="Hurt R.A."/>
            <person name="Keller M."/>
            <person name="Xu J."/>
            <person name="Reddy Y.H.K."/>
            <person name="Borovok I."/>
            <person name="Grinberg I.R."/>
            <person name="Lamed R."/>
            <person name="Zhivin O."/>
            <person name="Bayer E.A."/>
            <person name="Brown S.D."/>
        </authorList>
    </citation>
    <scope>NUCLEOTIDE SEQUENCE [LARGE SCALE GENOMIC DNA]</scope>
    <source>
        <strain evidence="4">DSM 2933</strain>
    </source>
</reference>
<keyword evidence="2" id="KW-0460">Magnesium</keyword>
<dbReference type="SFLD" id="SFLDS00003">
    <property type="entry name" value="Haloacid_Dehalogenase"/>
    <property type="match status" value="1"/>
</dbReference>
<dbReference type="Proteomes" id="UP000036923">
    <property type="component" value="Unassembled WGS sequence"/>
</dbReference>
<comment type="caution">
    <text evidence="3">The sequence shown here is derived from an EMBL/GenBank/DDBJ whole genome shotgun (WGS) entry which is preliminary data.</text>
</comment>
<dbReference type="Gene3D" id="3.40.50.1000">
    <property type="entry name" value="HAD superfamily/HAD-like"/>
    <property type="match status" value="1"/>
</dbReference>
<dbReference type="PANTHER" id="PTHR46470">
    <property type="entry name" value="N-ACYLNEURAMINATE-9-PHOSPHATASE"/>
    <property type="match status" value="1"/>
</dbReference>
<evidence type="ECO:0000313" key="3">
    <source>
        <dbReference type="EMBL" id="KNY30559.1"/>
    </source>
</evidence>
<dbReference type="eggNOG" id="COG0637">
    <property type="taxonomic scope" value="Bacteria"/>
</dbReference>
<dbReference type="Pfam" id="PF00702">
    <property type="entry name" value="Hydrolase"/>
    <property type="match status" value="1"/>
</dbReference>
<gene>
    <name evidence="3" type="ORF">Bccel_5839</name>
</gene>
<dbReference type="InterPro" id="IPR023214">
    <property type="entry name" value="HAD_sf"/>
</dbReference>
<proteinExistence type="predicted"/>
<evidence type="ECO:0008006" key="5">
    <source>
        <dbReference type="Google" id="ProtNLM"/>
    </source>
</evidence>
<dbReference type="InterPro" id="IPR051400">
    <property type="entry name" value="HAD-like_hydrolase"/>
</dbReference>
<evidence type="ECO:0000256" key="2">
    <source>
        <dbReference type="ARBA" id="ARBA00022842"/>
    </source>
</evidence>
<name>A0A0L6JXS0_9FIRM</name>
<keyword evidence="4" id="KW-1185">Reference proteome</keyword>